<organism evidence="2 3">
    <name type="scientific">Mytilus edulis</name>
    <name type="common">Blue mussel</name>
    <dbReference type="NCBI Taxonomy" id="6550"/>
    <lineage>
        <taxon>Eukaryota</taxon>
        <taxon>Metazoa</taxon>
        <taxon>Spiralia</taxon>
        <taxon>Lophotrochozoa</taxon>
        <taxon>Mollusca</taxon>
        <taxon>Bivalvia</taxon>
        <taxon>Autobranchia</taxon>
        <taxon>Pteriomorphia</taxon>
        <taxon>Mytilida</taxon>
        <taxon>Mytiloidea</taxon>
        <taxon>Mytilidae</taxon>
        <taxon>Mytilinae</taxon>
        <taxon>Mytilus</taxon>
    </lineage>
</organism>
<evidence type="ECO:0000313" key="3">
    <source>
        <dbReference type="Proteomes" id="UP000683360"/>
    </source>
</evidence>
<feature type="compositionally biased region" description="Basic and acidic residues" evidence="1">
    <location>
        <begin position="285"/>
        <end position="298"/>
    </location>
</feature>
<evidence type="ECO:0000256" key="1">
    <source>
        <dbReference type="SAM" id="MobiDB-lite"/>
    </source>
</evidence>
<feature type="compositionally biased region" description="Polar residues" evidence="1">
    <location>
        <begin position="227"/>
        <end position="238"/>
    </location>
</feature>
<proteinExistence type="predicted"/>
<gene>
    <name evidence="2" type="ORF">MEDL_66256</name>
</gene>
<dbReference type="EMBL" id="CAJPWZ010003252">
    <property type="protein sequence ID" value="CAG2254809.1"/>
    <property type="molecule type" value="Genomic_DNA"/>
</dbReference>
<dbReference type="Proteomes" id="UP000683360">
    <property type="component" value="Unassembled WGS sequence"/>
</dbReference>
<reference evidence="2" key="1">
    <citation type="submission" date="2021-03" db="EMBL/GenBank/DDBJ databases">
        <authorList>
            <person name="Bekaert M."/>
        </authorList>
    </citation>
    <scope>NUCLEOTIDE SEQUENCE</scope>
</reference>
<keyword evidence="3" id="KW-1185">Reference proteome</keyword>
<protein>
    <submittedName>
        <fullName evidence="2">Uncharacterized protein</fullName>
    </submittedName>
</protein>
<evidence type="ECO:0000313" key="2">
    <source>
        <dbReference type="EMBL" id="CAG2254809.1"/>
    </source>
</evidence>
<sequence length="298" mass="33301">MYVFVDKTLLECTDHKKCFLNLLTEIFCEEHGTMETELDCSNYCDSRCNICDIIKTLFHNMVTLLVKVSMAQFRRDYLSALKVDKDKALKKKVMKKCKAKTKQLNSTFLQADESENKQAFHLRLKSDLFQGIAVLNKFQKSELITLCAAYDIKLAKSRKKCDFIDELSKKALICDVILFPKDLQSKSATSEIFTTIDHQNIEFPATELPASFDINEQPAAVSPQPGPSTATCSATLQPETDIGNPGPLSESDSEIIISVTKKTPKGKKGGLVRKGKGKNSSKQIKGKEKEKEGKGRTD</sequence>
<comment type="caution">
    <text evidence="2">The sequence shown here is derived from an EMBL/GenBank/DDBJ whole genome shotgun (WGS) entry which is preliminary data.</text>
</comment>
<accession>A0A8S3VI70</accession>
<name>A0A8S3VI70_MYTED</name>
<feature type="region of interest" description="Disordered" evidence="1">
    <location>
        <begin position="217"/>
        <end position="298"/>
    </location>
</feature>
<dbReference type="AlphaFoldDB" id="A0A8S3VI70"/>
<feature type="compositionally biased region" description="Basic residues" evidence="1">
    <location>
        <begin position="262"/>
        <end position="279"/>
    </location>
</feature>